<name>A0A4C1W8G1_EUMVA</name>
<dbReference type="Proteomes" id="UP000299102">
    <property type="component" value="Unassembled WGS sequence"/>
</dbReference>
<protein>
    <submittedName>
        <fullName evidence="1">Uncharacterized protein</fullName>
    </submittedName>
</protein>
<proteinExistence type="predicted"/>
<dbReference type="AlphaFoldDB" id="A0A4C1W8G1"/>
<accession>A0A4C1W8G1</accession>
<comment type="caution">
    <text evidence="1">The sequence shown here is derived from an EMBL/GenBank/DDBJ whole genome shotgun (WGS) entry which is preliminary data.</text>
</comment>
<dbReference type="EMBL" id="BGZK01000506">
    <property type="protein sequence ID" value="GBP47666.1"/>
    <property type="molecule type" value="Genomic_DNA"/>
</dbReference>
<sequence>MMADQQSHESVTLEPGGTGYVSDLIRSNHSLQALESILNRLSRGFRLVEDKQTAVCCELQPRPSQRGRNGDGIQRQSLNWTVLETSLQGVRVKVCTKTLHLIARPTSRAGRILEGHRRFQTLCGGYSLQARVEIVEL</sequence>
<evidence type="ECO:0000313" key="2">
    <source>
        <dbReference type="Proteomes" id="UP000299102"/>
    </source>
</evidence>
<reference evidence="1 2" key="1">
    <citation type="journal article" date="2019" name="Commun. Biol.">
        <title>The bagworm genome reveals a unique fibroin gene that provides high tensile strength.</title>
        <authorList>
            <person name="Kono N."/>
            <person name="Nakamura H."/>
            <person name="Ohtoshi R."/>
            <person name="Tomita M."/>
            <person name="Numata K."/>
            <person name="Arakawa K."/>
        </authorList>
    </citation>
    <scope>NUCLEOTIDE SEQUENCE [LARGE SCALE GENOMIC DNA]</scope>
</reference>
<keyword evidence="2" id="KW-1185">Reference proteome</keyword>
<evidence type="ECO:0000313" key="1">
    <source>
        <dbReference type="EMBL" id="GBP47666.1"/>
    </source>
</evidence>
<organism evidence="1 2">
    <name type="scientific">Eumeta variegata</name>
    <name type="common">Bagworm moth</name>
    <name type="synonym">Eumeta japonica</name>
    <dbReference type="NCBI Taxonomy" id="151549"/>
    <lineage>
        <taxon>Eukaryota</taxon>
        <taxon>Metazoa</taxon>
        <taxon>Ecdysozoa</taxon>
        <taxon>Arthropoda</taxon>
        <taxon>Hexapoda</taxon>
        <taxon>Insecta</taxon>
        <taxon>Pterygota</taxon>
        <taxon>Neoptera</taxon>
        <taxon>Endopterygota</taxon>
        <taxon>Lepidoptera</taxon>
        <taxon>Glossata</taxon>
        <taxon>Ditrysia</taxon>
        <taxon>Tineoidea</taxon>
        <taxon>Psychidae</taxon>
        <taxon>Oiketicinae</taxon>
        <taxon>Eumeta</taxon>
    </lineage>
</organism>
<gene>
    <name evidence="1" type="ORF">EVAR_40062_1</name>
</gene>